<keyword evidence="3" id="KW-0731">Sigma factor</keyword>
<evidence type="ECO:0000313" key="7">
    <source>
        <dbReference type="EMBL" id="MBF8148270.1"/>
    </source>
</evidence>
<dbReference type="InterPro" id="IPR036388">
    <property type="entry name" value="WH-like_DNA-bd_sf"/>
</dbReference>
<dbReference type="SUPFAM" id="SSF88659">
    <property type="entry name" value="Sigma3 and sigma4 domains of RNA polymerase sigma factors"/>
    <property type="match status" value="1"/>
</dbReference>
<feature type="domain" description="RNA polymerase sigma-70 region 2" evidence="5">
    <location>
        <begin position="26"/>
        <end position="91"/>
    </location>
</feature>
<dbReference type="InterPro" id="IPR013324">
    <property type="entry name" value="RNA_pol_sigma_r3/r4-like"/>
</dbReference>
<keyword evidence="8" id="KW-1185">Reference proteome</keyword>
<dbReference type="InterPro" id="IPR013325">
    <property type="entry name" value="RNA_pol_sigma_r2"/>
</dbReference>
<dbReference type="InterPro" id="IPR007627">
    <property type="entry name" value="RNA_pol_sigma70_r2"/>
</dbReference>
<dbReference type="SUPFAM" id="SSF88946">
    <property type="entry name" value="Sigma2 domain of RNA polymerase sigma factors"/>
    <property type="match status" value="1"/>
</dbReference>
<comment type="similarity">
    <text evidence="1">Belongs to the sigma-70 factor family. ECF subfamily.</text>
</comment>
<sequence length="202" mass="23846">MLDFSRDNTKLIEALKSGNTNAYTFLVKQYNQKLCVYAFSLSHDHDLAQDIVQNVFIRTWQQRHKLKSEFVIQRFLYKLTYNEFIDQYRKMKSTVMLEKKYIDALDTILEEEDHKPRFEKLIDLVKTEIENLPPKCKQTFLLSKQEGLTNIEIAEYLNVSIKTVEAQITKAFSIIRKNTKANSNSIMFLLFGKSFEKLLNKI</sequence>
<organism evidence="7 8">
    <name type="scientific">Winogradskyella marina</name>
    <dbReference type="NCBI Taxonomy" id="2785530"/>
    <lineage>
        <taxon>Bacteria</taxon>
        <taxon>Pseudomonadati</taxon>
        <taxon>Bacteroidota</taxon>
        <taxon>Flavobacteriia</taxon>
        <taxon>Flavobacteriales</taxon>
        <taxon>Flavobacteriaceae</taxon>
        <taxon>Winogradskyella</taxon>
    </lineage>
</organism>
<dbReference type="InterPro" id="IPR013249">
    <property type="entry name" value="RNA_pol_sigma70_r4_t2"/>
</dbReference>
<dbReference type="NCBIfam" id="TIGR02937">
    <property type="entry name" value="sigma70-ECF"/>
    <property type="match status" value="1"/>
</dbReference>
<feature type="domain" description="RNA polymerase sigma factor 70 region 4 type 2" evidence="6">
    <location>
        <begin position="125"/>
        <end position="171"/>
    </location>
</feature>
<accession>A0ABS0ECT1</accession>
<dbReference type="Gene3D" id="1.10.10.10">
    <property type="entry name" value="Winged helix-like DNA-binding domain superfamily/Winged helix DNA-binding domain"/>
    <property type="match status" value="1"/>
</dbReference>
<evidence type="ECO:0000256" key="1">
    <source>
        <dbReference type="ARBA" id="ARBA00010641"/>
    </source>
</evidence>
<evidence type="ECO:0000259" key="5">
    <source>
        <dbReference type="Pfam" id="PF04542"/>
    </source>
</evidence>
<comment type="caution">
    <text evidence="7">The sequence shown here is derived from an EMBL/GenBank/DDBJ whole genome shotgun (WGS) entry which is preliminary data.</text>
</comment>
<dbReference type="InterPro" id="IPR039425">
    <property type="entry name" value="RNA_pol_sigma-70-like"/>
</dbReference>
<keyword evidence="2" id="KW-0805">Transcription regulation</keyword>
<keyword evidence="4" id="KW-0804">Transcription</keyword>
<protein>
    <submittedName>
        <fullName evidence="7">Sigma-70 family RNA polymerase sigma factor</fullName>
    </submittedName>
</protein>
<evidence type="ECO:0000256" key="4">
    <source>
        <dbReference type="ARBA" id="ARBA00023163"/>
    </source>
</evidence>
<evidence type="ECO:0000256" key="2">
    <source>
        <dbReference type="ARBA" id="ARBA00023015"/>
    </source>
</evidence>
<dbReference type="Pfam" id="PF04542">
    <property type="entry name" value="Sigma70_r2"/>
    <property type="match status" value="1"/>
</dbReference>
<proteinExistence type="inferred from homology"/>
<evidence type="ECO:0000256" key="3">
    <source>
        <dbReference type="ARBA" id="ARBA00023082"/>
    </source>
</evidence>
<evidence type="ECO:0000313" key="8">
    <source>
        <dbReference type="Proteomes" id="UP000611215"/>
    </source>
</evidence>
<dbReference type="PANTHER" id="PTHR43133:SF46">
    <property type="entry name" value="RNA POLYMERASE SIGMA-70 FACTOR ECF SUBFAMILY"/>
    <property type="match status" value="1"/>
</dbReference>
<dbReference type="InterPro" id="IPR014284">
    <property type="entry name" value="RNA_pol_sigma-70_dom"/>
</dbReference>
<dbReference type="PANTHER" id="PTHR43133">
    <property type="entry name" value="RNA POLYMERASE ECF-TYPE SIGMA FACTO"/>
    <property type="match status" value="1"/>
</dbReference>
<gene>
    <name evidence="7" type="ORF">ITJ86_00070</name>
</gene>
<dbReference type="Pfam" id="PF08281">
    <property type="entry name" value="Sigma70_r4_2"/>
    <property type="match status" value="1"/>
</dbReference>
<evidence type="ECO:0000259" key="6">
    <source>
        <dbReference type="Pfam" id="PF08281"/>
    </source>
</evidence>
<reference evidence="7 8" key="1">
    <citation type="submission" date="2020-11" db="EMBL/GenBank/DDBJ databases">
        <title>Winogradskyella marina sp. nov., isolated from marine sediment.</title>
        <authorList>
            <person name="Bo J."/>
            <person name="Wang S."/>
            <person name="Song X."/>
            <person name="Du Z."/>
        </authorList>
    </citation>
    <scope>NUCLEOTIDE SEQUENCE [LARGE SCALE GENOMIC DNA]</scope>
    <source>
        <strain evidence="7 8">F6397</strain>
    </source>
</reference>
<name>A0ABS0ECT1_9FLAO</name>
<dbReference type="Proteomes" id="UP000611215">
    <property type="component" value="Unassembled WGS sequence"/>
</dbReference>
<dbReference type="Gene3D" id="1.10.1740.10">
    <property type="match status" value="1"/>
</dbReference>
<dbReference type="EMBL" id="JADOET010000001">
    <property type="protein sequence ID" value="MBF8148270.1"/>
    <property type="molecule type" value="Genomic_DNA"/>
</dbReference>